<dbReference type="Proteomes" id="UP001054945">
    <property type="component" value="Unassembled WGS sequence"/>
</dbReference>
<accession>A0AAV4YFG7</accession>
<organism evidence="1 2">
    <name type="scientific">Caerostris extrusa</name>
    <name type="common">Bark spider</name>
    <name type="synonym">Caerostris bankana</name>
    <dbReference type="NCBI Taxonomy" id="172846"/>
    <lineage>
        <taxon>Eukaryota</taxon>
        <taxon>Metazoa</taxon>
        <taxon>Ecdysozoa</taxon>
        <taxon>Arthropoda</taxon>
        <taxon>Chelicerata</taxon>
        <taxon>Arachnida</taxon>
        <taxon>Araneae</taxon>
        <taxon>Araneomorphae</taxon>
        <taxon>Entelegynae</taxon>
        <taxon>Araneoidea</taxon>
        <taxon>Araneidae</taxon>
        <taxon>Caerostris</taxon>
    </lineage>
</organism>
<reference evidence="1 2" key="1">
    <citation type="submission" date="2021-06" db="EMBL/GenBank/DDBJ databases">
        <title>Caerostris extrusa draft genome.</title>
        <authorList>
            <person name="Kono N."/>
            <person name="Arakawa K."/>
        </authorList>
    </citation>
    <scope>NUCLEOTIDE SEQUENCE [LARGE SCALE GENOMIC DNA]</scope>
</reference>
<sequence>MRTRINFTVSQRALQGKKKRSPKCSLSMRYVVTQRKPYHAIASGKYFIFDRKPRLSCQSRSRKDELQRYYITPNKATQCYLMSIRKATSDGAKLTANTQITSFMETTSAKHKTE</sequence>
<dbReference type="AlphaFoldDB" id="A0AAV4YFG7"/>
<gene>
    <name evidence="1" type="ORF">CEXT_757661</name>
</gene>
<name>A0AAV4YFG7_CAEEX</name>
<keyword evidence="2" id="KW-1185">Reference proteome</keyword>
<evidence type="ECO:0000313" key="2">
    <source>
        <dbReference type="Proteomes" id="UP001054945"/>
    </source>
</evidence>
<evidence type="ECO:0000313" key="1">
    <source>
        <dbReference type="EMBL" id="GIZ04912.1"/>
    </source>
</evidence>
<comment type="caution">
    <text evidence="1">The sequence shown here is derived from an EMBL/GenBank/DDBJ whole genome shotgun (WGS) entry which is preliminary data.</text>
</comment>
<dbReference type="EMBL" id="BPLR01019165">
    <property type="protein sequence ID" value="GIZ04912.1"/>
    <property type="molecule type" value="Genomic_DNA"/>
</dbReference>
<proteinExistence type="predicted"/>
<protein>
    <submittedName>
        <fullName evidence="1">Uncharacterized protein</fullName>
    </submittedName>
</protein>